<dbReference type="AlphaFoldDB" id="A0A0F0CT73"/>
<dbReference type="GO" id="GO:0016301">
    <property type="term" value="F:kinase activity"/>
    <property type="evidence" value="ECO:0007669"/>
    <property type="project" value="UniProtKB-KW"/>
</dbReference>
<evidence type="ECO:0000313" key="2">
    <source>
        <dbReference type="EMBL" id="KJJ85209.1"/>
    </source>
</evidence>
<dbReference type="PANTHER" id="PTHR18964">
    <property type="entry name" value="ROK (REPRESSOR, ORF, KINASE) FAMILY"/>
    <property type="match status" value="1"/>
</dbReference>
<keyword evidence="2" id="KW-0808">Transferase</keyword>
<dbReference type="EMBL" id="JYNY01000203">
    <property type="protein sequence ID" value="KJJ85209.1"/>
    <property type="molecule type" value="Genomic_DNA"/>
</dbReference>
<keyword evidence="3" id="KW-1185">Reference proteome</keyword>
<dbReference type="Gene3D" id="1.10.10.10">
    <property type="entry name" value="Winged helix-like DNA-binding domain superfamily/Winged helix DNA-binding domain"/>
    <property type="match status" value="1"/>
</dbReference>
<dbReference type="Gene3D" id="3.30.420.40">
    <property type="match status" value="2"/>
</dbReference>
<dbReference type="InterPro" id="IPR000600">
    <property type="entry name" value="ROK"/>
</dbReference>
<dbReference type="SUPFAM" id="SSF46785">
    <property type="entry name" value="Winged helix' DNA-binding domain"/>
    <property type="match status" value="1"/>
</dbReference>
<accession>A0A0F0CT73</accession>
<protein>
    <submittedName>
        <fullName evidence="2">Transcriptional regulator/sugar kinase</fullName>
    </submittedName>
</protein>
<comment type="similarity">
    <text evidence="1">Belongs to the ROK (NagC/XylR) family.</text>
</comment>
<dbReference type="CDD" id="cd23763">
    <property type="entry name" value="ASKHA_ATPase_ROK"/>
    <property type="match status" value="1"/>
</dbReference>
<proteinExistence type="inferred from homology"/>
<sequence length="426" mass="47314">MEEIAMKNFLERAKEERLSEKERRNLSIFDAIRRGKEISRAEISRLTDLNIVTVSNYVSKYIKDNIVFETGLDISSGGRRPELLKLNTESAYSIGIDLGAQHLSMNVFIVAVILDINGKIVAKEKIKKESESFEKLSLKVLNLVERLIAKSGISQQLIKGICVGIWGVIDRYRGMVRYAIEEESIVSYTGLLEQLENTFNLPVKIEHDALLAAFGEKWAGGEAISASNNIIFMCADSSCGIVIKGELYYGASKSAGELNLSPPRYDVETSKDKCWTNYDFGCCMRSRGLDLGIPQKIKIYLEEHNDKKTIMTEMAGGDIKKIDFDIVVNSAEQGDEIAKKFLEDAGDYMGAKAAFLINLFNPEVIVVGRGIERAGDIFFSAIRKAVRRWAYEESVKIVKILPASLGEDAVSVGAAGLVTQEFFANV</sequence>
<dbReference type="SUPFAM" id="SSF53067">
    <property type="entry name" value="Actin-like ATPase domain"/>
    <property type="match status" value="1"/>
</dbReference>
<keyword evidence="2" id="KW-0418">Kinase</keyword>
<dbReference type="Proteomes" id="UP000033428">
    <property type="component" value="Unassembled WGS sequence"/>
</dbReference>
<organism evidence="2 3">
    <name type="scientific">Candidatus Omnitrophus magneticus</name>
    <dbReference type="NCBI Taxonomy" id="1609969"/>
    <lineage>
        <taxon>Bacteria</taxon>
        <taxon>Pseudomonadati</taxon>
        <taxon>Candidatus Omnitrophota</taxon>
        <taxon>Candidatus Omnitrophus</taxon>
    </lineage>
</organism>
<dbReference type="PANTHER" id="PTHR18964:SF149">
    <property type="entry name" value="BIFUNCTIONAL UDP-N-ACETYLGLUCOSAMINE 2-EPIMERASE_N-ACETYLMANNOSAMINE KINASE"/>
    <property type="match status" value="1"/>
</dbReference>
<name>A0A0F0CT73_9BACT</name>
<reference evidence="2 3" key="1">
    <citation type="submission" date="2015-02" db="EMBL/GenBank/DDBJ databases">
        <title>Single-cell genomics of uncultivated deep-branching MTB reveals a conserved set of magnetosome genes.</title>
        <authorList>
            <person name="Kolinko S."/>
            <person name="Richter M."/>
            <person name="Glockner F.O."/>
            <person name="Brachmann A."/>
            <person name="Schuler D."/>
        </authorList>
    </citation>
    <scope>NUCLEOTIDE SEQUENCE [LARGE SCALE GENOMIC DNA]</scope>
    <source>
        <strain evidence="2">SKK-01</strain>
    </source>
</reference>
<dbReference type="InterPro" id="IPR043129">
    <property type="entry name" value="ATPase_NBD"/>
</dbReference>
<gene>
    <name evidence="2" type="ORF">OMAG_000921</name>
</gene>
<dbReference type="InterPro" id="IPR036388">
    <property type="entry name" value="WH-like_DNA-bd_sf"/>
</dbReference>
<evidence type="ECO:0000256" key="1">
    <source>
        <dbReference type="ARBA" id="ARBA00006479"/>
    </source>
</evidence>
<dbReference type="InterPro" id="IPR036390">
    <property type="entry name" value="WH_DNA-bd_sf"/>
</dbReference>
<evidence type="ECO:0000313" key="3">
    <source>
        <dbReference type="Proteomes" id="UP000033428"/>
    </source>
</evidence>
<comment type="caution">
    <text evidence="2">The sequence shown here is derived from an EMBL/GenBank/DDBJ whole genome shotgun (WGS) entry which is preliminary data.</text>
</comment>
<dbReference type="Pfam" id="PF00480">
    <property type="entry name" value="ROK"/>
    <property type="match status" value="1"/>
</dbReference>